<evidence type="ECO:0000256" key="3">
    <source>
        <dbReference type="ARBA" id="ARBA00022553"/>
    </source>
</evidence>
<comment type="caution">
    <text evidence="8">The sequence shown here is derived from an EMBL/GenBank/DDBJ whole genome shotgun (WGS) entry which is preliminary data.</text>
</comment>
<dbReference type="PANTHER" id="PTHR45436:SF5">
    <property type="entry name" value="SENSOR HISTIDINE KINASE TRCS"/>
    <property type="match status" value="1"/>
</dbReference>
<dbReference type="SUPFAM" id="SSF55874">
    <property type="entry name" value="ATPase domain of HSP90 chaperone/DNA topoisomerase II/histidine kinase"/>
    <property type="match status" value="1"/>
</dbReference>
<dbReference type="PANTHER" id="PTHR45436">
    <property type="entry name" value="SENSOR HISTIDINE KINASE YKOH"/>
    <property type="match status" value="1"/>
</dbReference>
<sequence length="430" mass="45797">MPTSLVIVVGLPAVLILLVLLVRQRHVSTRLRGHLIAARQAVEQRDGELEHLGRARIPAVVESVGGKQGEVPPPLYPQLESTRFGQLLNGLMDMATNYESTALRRADEQARSAILATARRVQSLAAHQQAAISDMQHKHDDPEVLEGLLVIDHANAQLSRRAQTLAVLGDSWPGTQRSMAADIVDVVRGATSRIRDYQRVEVTSRAAAAVKGSCVEPVVLAVAELLDNAASFSEASVRVDVQQASNGIAIVIDDAGIGMTPDQVTRATSLLTRGASVKISELGNPAQIGLPVCGALAKQYRFKVSVDTSSPYGGVRAVVFVPNEMLVSHTTTEDHHGRRPVPAVPPPTQAAAPAVDAAVVERTPNGLPIRRRREPSALVAPAAASRSLYPQPAAHRSVQASADNIAGWQDAAAANRGHATWSDDERIVES</sequence>
<dbReference type="InterPro" id="IPR036890">
    <property type="entry name" value="HATPase_C_sf"/>
</dbReference>
<keyword evidence="6" id="KW-0812">Transmembrane</keyword>
<dbReference type="Proteomes" id="UP001519332">
    <property type="component" value="Unassembled WGS sequence"/>
</dbReference>
<dbReference type="InterPro" id="IPR003594">
    <property type="entry name" value="HATPase_dom"/>
</dbReference>
<feature type="domain" description="Histidine kinase/HSP90-like ATPase" evidence="7">
    <location>
        <begin position="218"/>
        <end position="323"/>
    </location>
</feature>
<gene>
    <name evidence="8" type="ORF">JOF56_009244</name>
</gene>
<evidence type="ECO:0000256" key="1">
    <source>
        <dbReference type="ARBA" id="ARBA00000085"/>
    </source>
</evidence>
<keyword evidence="6" id="KW-1133">Transmembrane helix</keyword>
<organism evidence="8 9">
    <name type="scientific">Kibdelosporangium banguiense</name>
    <dbReference type="NCBI Taxonomy" id="1365924"/>
    <lineage>
        <taxon>Bacteria</taxon>
        <taxon>Bacillati</taxon>
        <taxon>Actinomycetota</taxon>
        <taxon>Actinomycetes</taxon>
        <taxon>Pseudonocardiales</taxon>
        <taxon>Pseudonocardiaceae</taxon>
        <taxon>Kibdelosporangium</taxon>
    </lineage>
</organism>
<dbReference type="Gene3D" id="3.30.565.10">
    <property type="entry name" value="Histidine kinase-like ATPase, C-terminal domain"/>
    <property type="match status" value="1"/>
</dbReference>
<dbReference type="GO" id="GO:0016301">
    <property type="term" value="F:kinase activity"/>
    <property type="evidence" value="ECO:0007669"/>
    <property type="project" value="UniProtKB-KW"/>
</dbReference>
<feature type="transmembrane region" description="Helical" evidence="6">
    <location>
        <begin position="6"/>
        <end position="22"/>
    </location>
</feature>
<dbReference type="InterPro" id="IPR050428">
    <property type="entry name" value="TCS_sensor_his_kinase"/>
</dbReference>
<evidence type="ECO:0000256" key="2">
    <source>
        <dbReference type="ARBA" id="ARBA00012438"/>
    </source>
</evidence>
<dbReference type="EC" id="2.7.13.3" evidence="2"/>
<evidence type="ECO:0000259" key="7">
    <source>
        <dbReference type="Pfam" id="PF02518"/>
    </source>
</evidence>
<keyword evidence="5 8" id="KW-0418">Kinase</keyword>
<name>A0ABS4TWS4_9PSEU</name>
<dbReference type="EMBL" id="JAGINW010000001">
    <property type="protein sequence ID" value="MBP2328859.1"/>
    <property type="molecule type" value="Genomic_DNA"/>
</dbReference>
<dbReference type="RefSeq" id="WP_209645764.1">
    <property type="nucleotide sequence ID" value="NZ_JAGINW010000001.1"/>
</dbReference>
<evidence type="ECO:0000256" key="6">
    <source>
        <dbReference type="SAM" id="Phobius"/>
    </source>
</evidence>
<evidence type="ECO:0000256" key="4">
    <source>
        <dbReference type="ARBA" id="ARBA00022679"/>
    </source>
</evidence>
<proteinExistence type="predicted"/>
<keyword evidence="9" id="KW-1185">Reference proteome</keyword>
<reference evidence="8 9" key="1">
    <citation type="submission" date="2021-03" db="EMBL/GenBank/DDBJ databases">
        <title>Sequencing the genomes of 1000 actinobacteria strains.</title>
        <authorList>
            <person name="Klenk H.-P."/>
        </authorList>
    </citation>
    <scope>NUCLEOTIDE SEQUENCE [LARGE SCALE GENOMIC DNA]</scope>
    <source>
        <strain evidence="8 9">DSM 46670</strain>
    </source>
</reference>
<dbReference type="Pfam" id="PF02518">
    <property type="entry name" value="HATPase_c"/>
    <property type="match status" value="1"/>
</dbReference>
<comment type="catalytic activity">
    <reaction evidence="1">
        <text>ATP + protein L-histidine = ADP + protein N-phospho-L-histidine.</text>
        <dbReference type="EC" id="2.7.13.3"/>
    </reaction>
</comment>
<evidence type="ECO:0000313" key="9">
    <source>
        <dbReference type="Proteomes" id="UP001519332"/>
    </source>
</evidence>
<keyword evidence="6" id="KW-0472">Membrane</keyword>
<evidence type="ECO:0000256" key="5">
    <source>
        <dbReference type="ARBA" id="ARBA00022777"/>
    </source>
</evidence>
<evidence type="ECO:0000313" key="8">
    <source>
        <dbReference type="EMBL" id="MBP2328859.1"/>
    </source>
</evidence>
<protein>
    <recommendedName>
        <fullName evidence="2">histidine kinase</fullName>
        <ecNumber evidence="2">2.7.13.3</ecNumber>
    </recommendedName>
</protein>
<keyword evidence="4" id="KW-0808">Transferase</keyword>
<keyword evidence="3" id="KW-0597">Phosphoprotein</keyword>
<accession>A0ABS4TWS4</accession>